<dbReference type="STRING" id="1203554.HMPREF1476_02267"/>
<keyword evidence="1" id="KW-0472">Membrane</keyword>
<dbReference type="GO" id="GO:0005524">
    <property type="term" value="F:ATP binding"/>
    <property type="evidence" value="ECO:0007669"/>
    <property type="project" value="UniProtKB-UniRule"/>
</dbReference>
<reference evidence="14 15" key="1">
    <citation type="submission" date="2013-04" db="EMBL/GenBank/DDBJ databases">
        <title>The Genome Sequence of Sutterella wadsworthensis HGA0223.</title>
        <authorList>
            <consortium name="The Broad Institute Genomics Platform"/>
            <person name="Earl A."/>
            <person name="Ward D."/>
            <person name="Feldgarden M."/>
            <person name="Gevers D."/>
            <person name="Schmidt T.M."/>
            <person name="Dover J."/>
            <person name="Dai D."/>
            <person name="Walker B."/>
            <person name="Young S."/>
            <person name="Zeng Q."/>
            <person name="Gargeya S."/>
            <person name="Fitzgerald M."/>
            <person name="Haas B."/>
            <person name="Abouelleil A."/>
            <person name="Allen A.W."/>
            <person name="Alvarado L."/>
            <person name="Arachchi H.M."/>
            <person name="Berlin A.M."/>
            <person name="Chapman S.B."/>
            <person name="Gainer-Dewar J."/>
            <person name="Goldberg J."/>
            <person name="Griggs A."/>
            <person name="Gujja S."/>
            <person name="Hansen M."/>
            <person name="Howarth C."/>
            <person name="Imamovic A."/>
            <person name="Ireland A."/>
            <person name="Larimer J."/>
            <person name="McCowan C."/>
            <person name="Murphy C."/>
            <person name="Pearson M."/>
            <person name="Poon T.W."/>
            <person name="Priest M."/>
            <person name="Roberts A."/>
            <person name="Saif S."/>
            <person name="Shea T."/>
            <person name="Sisk P."/>
            <person name="Sykes S."/>
            <person name="Wortman J."/>
            <person name="Nusbaum C."/>
            <person name="Birren B."/>
        </authorList>
    </citation>
    <scope>NUCLEOTIDE SEQUENCE [LARGE SCALE GENOMIC DNA]</scope>
    <source>
        <strain evidence="14 15">HGA0223</strain>
    </source>
</reference>
<dbReference type="GO" id="GO:0016887">
    <property type="term" value="F:ATP hydrolysis activity"/>
    <property type="evidence" value="ECO:0007669"/>
    <property type="project" value="UniProtKB-UniRule"/>
</dbReference>
<dbReference type="GO" id="GO:0003677">
    <property type="term" value="F:DNA binding"/>
    <property type="evidence" value="ECO:0007669"/>
    <property type="project" value="UniProtKB-UniRule"/>
</dbReference>
<dbReference type="GO" id="GO:0043022">
    <property type="term" value="F:ribosome binding"/>
    <property type="evidence" value="ECO:0007669"/>
    <property type="project" value="UniProtKB-UniRule"/>
</dbReference>
<dbReference type="InterPro" id="IPR003593">
    <property type="entry name" value="AAA+_ATPase"/>
</dbReference>
<evidence type="ECO:0000256" key="11">
    <source>
        <dbReference type="ARBA" id="ARBA00061478"/>
    </source>
</evidence>
<name>S3B8A4_9BURK</name>
<accession>S3B8A4</accession>
<keyword evidence="3 12" id="KW-0677">Repeat</keyword>
<comment type="caution">
    <text evidence="14">The sequence shown here is derived from an EMBL/GenBank/DDBJ whole genome shotgun (WGS) entry which is preliminary data.</text>
</comment>
<dbReference type="SMART" id="SM00382">
    <property type="entry name" value="AAA"/>
    <property type="match status" value="2"/>
</dbReference>
<evidence type="ECO:0000256" key="7">
    <source>
        <dbReference type="ARBA" id="ARBA00022840"/>
    </source>
</evidence>
<dbReference type="Pfam" id="PF16326">
    <property type="entry name" value="ABC_tran_CTD"/>
    <property type="match status" value="1"/>
</dbReference>
<dbReference type="FunFam" id="3.40.50.300:FF:000309">
    <property type="entry name" value="ABC transporter ATP-binding protein"/>
    <property type="match status" value="1"/>
</dbReference>
<dbReference type="Proteomes" id="UP000014400">
    <property type="component" value="Unassembled WGS sequence"/>
</dbReference>
<comment type="similarity">
    <text evidence="11 12">Belongs to the ABC transporter superfamily. ABCF family. Uup subfamily.</text>
</comment>
<feature type="domain" description="ABC transporter" evidence="13">
    <location>
        <begin position="293"/>
        <end position="518"/>
    </location>
</feature>
<keyword evidence="2 12" id="KW-0963">Cytoplasm</keyword>
<dbReference type="PANTHER" id="PTHR42855:SF1">
    <property type="entry name" value="ABC TRANSPORTER DOMAIN-CONTAINING PROTEIN"/>
    <property type="match status" value="1"/>
</dbReference>
<feature type="binding site" evidence="12">
    <location>
        <begin position="36"/>
        <end position="43"/>
    </location>
    <ligand>
        <name>ATP</name>
        <dbReference type="ChEBI" id="CHEBI:30616"/>
        <label>1</label>
    </ligand>
</feature>
<dbReference type="InterPro" id="IPR027417">
    <property type="entry name" value="P-loop_NTPase"/>
</dbReference>
<evidence type="ECO:0000313" key="15">
    <source>
        <dbReference type="Proteomes" id="UP000014400"/>
    </source>
</evidence>
<dbReference type="Gene3D" id="3.40.50.300">
    <property type="entry name" value="P-loop containing nucleotide triphosphate hydrolases"/>
    <property type="match status" value="2"/>
</dbReference>
<keyword evidence="5 12" id="KW-0227">DNA damage</keyword>
<keyword evidence="1" id="KW-1003">Cell membrane</keyword>
<dbReference type="PROSITE" id="PS50893">
    <property type="entry name" value="ABC_TRANSPORTER_2"/>
    <property type="match status" value="2"/>
</dbReference>
<dbReference type="SUPFAM" id="SSF52540">
    <property type="entry name" value="P-loop containing nucleoside triphosphate hydrolases"/>
    <property type="match status" value="2"/>
</dbReference>
<sequence length="614" mass="69180">MALITLIDAHLAYGDLPLLDEANISIEPGERVGLIGRNGTGKSSLLSVLAGKTMLDDGQLQRMDGLTIHYVEQEPQLPDAPTLKESLILRGKLDETTDEREKWRILAKLDENLSHFELNPNADPKLTSGGEKKRAALALAFTLAPQLLLLDEPTNHLDMRAIRLLEARSQDELKNQRSLVVITHDRAFLDKVATRIVELDRGVLRSYPGNFAAYETRKEEELAAEELERRRFDKFWAQEEVWIRKGIEARRTRNEGRVKRLEQLRRERAARRDQMGSIRMSIDAGEKSGKIVAEVKGLSKSFGDCVIVKDLDFTLMRGDRLGLIGRNGAGKSTLIKLLLGKIQPDAGTVKLGTNIKLAYFDQLREQLDLTKTVAETISPGSDWVDIGGERKHIIAYLGDFLFPPRRANVPVSSLSGGERNRLLLARLFALPANLLVLDEPTNDLDIDSLELLEQTLAVYPGTIILVSHDRRFLDNVVTEVLAPEGDGKWREYVGGYTEWFTQRQQENDPFAAAKTEKKAEKPAKNEKPRDVIPQKIKLSWREARELEALPEKLEAMEKEQASIINAMSAFDYHSKSVEDIKADKLRLEELEKSIADGWTRWEALSEKESLSTGK</sequence>
<evidence type="ECO:0000256" key="1">
    <source>
        <dbReference type="ARBA" id="ARBA00022475"/>
    </source>
</evidence>
<evidence type="ECO:0000313" key="14">
    <source>
        <dbReference type="EMBL" id="EPD97583.1"/>
    </source>
</evidence>
<dbReference type="RefSeq" id="WP_016475261.1">
    <property type="nucleotide sequence ID" value="NZ_KE150482.1"/>
</dbReference>
<dbReference type="eggNOG" id="COG0488">
    <property type="taxonomic scope" value="Bacteria"/>
</dbReference>
<dbReference type="Pfam" id="PF12848">
    <property type="entry name" value="ABC_tran_Xtn"/>
    <property type="match status" value="1"/>
</dbReference>
<keyword evidence="9 12" id="KW-0234">DNA repair</keyword>
<keyword evidence="8 12" id="KW-0238">DNA-binding</keyword>
<dbReference type="InterPro" id="IPR043686">
    <property type="entry name" value="Uup"/>
</dbReference>
<dbReference type="HOGENOM" id="CLU_000604_36_0_4"/>
<evidence type="ECO:0000259" key="13">
    <source>
        <dbReference type="PROSITE" id="PS50893"/>
    </source>
</evidence>
<feature type="binding site" evidence="12">
    <location>
        <begin position="325"/>
        <end position="332"/>
    </location>
    <ligand>
        <name>ATP</name>
        <dbReference type="ChEBI" id="CHEBI:30616"/>
        <label>2</label>
    </ligand>
</feature>
<protein>
    <recommendedName>
        <fullName evidence="12">ATP-binding protein Uup</fullName>
        <ecNumber evidence="12">3.6.1.-</ecNumber>
    </recommendedName>
</protein>
<dbReference type="InterPro" id="IPR037118">
    <property type="entry name" value="Val-tRNA_synth_C_sf"/>
</dbReference>
<dbReference type="GO" id="GO:0006281">
    <property type="term" value="P:DNA repair"/>
    <property type="evidence" value="ECO:0007669"/>
    <property type="project" value="UniProtKB-KW"/>
</dbReference>
<dbReference type="Pfam" id="PF00005">
    <property type="entry name" value="ABC_tran"/>
    <property type="match status" value="2"/>
</dbReference>
<gene>
    <name evidence="12" type="primary">uup</name>
    <name evidence="14" type="ORF">HMPREF1476_02267</name>
</gene>
<keyword evidence="15" id="KW-1185">Reference proteome</keyword>
<keyword evidence="6 12" id="KW-0378">Hydrolase</keyword>
<organism evidence="14 15">
    <name type="scientific">Sutterella wadsworthensis HGA0223</name>
    <dbReference type="NCBI Taxonomy" id="1203554"/>
    <lineage>
        <taxon>Bacteria</taxon>
        <taxon>Pseudomonadati</taxon>
        <taxon>Pseudomonadota</taxon>
        <taxon>Betaproteobacteria</taxon>
        <taxon>Burkholderiales</taxon>
        <taxon>Sutterellaceae</taxon>
        <taxon>Sutterella</taxon>
    </lineage>
</organism>
<dbReference type="EMBL" id="ATCF01000037">
    <property type="protein sequence ID" value="EPD97583.1"/>
    <property type="molecule type" value="Genomic_DNA"/>
</dbReference>
<dbReference type="Gene3D" id="1.10.287.380">
    <property type="entry name" value="Valyl-tRNA synthetase, C-terminal domain"/>
    <property type="match status" value="1"/>
</dbReference>
<evidence type="ECO:0000256" key="10">
    <source>
        <dbReference type="ARBA" id="ARBA00049360"/>
    </source>
</evidence>
<evidence type="ECO:0000256" key="8">
    <source>
        <dbReference type="ARBA" id="ARBA00023125"/>
    </source>
</evidence>
<dbReference type="InterPro" id="IPR032524">
    <property type="entry name" value="ABC_tran_C"/>
</dbReference>
<keyword evidence="7 12" id="KW-0067">ATP-binding</keyword>
<dbReference type="GO" id="GO:0005737">
    <property type="term" value="C:cytoplasm"/>
    <property type="evidence" value="ECO:0007669"/>
    <property type="project" value="UniProtKB-SubCell"/>
</dbReference>
<feature type="domain" description="ABC transporter" evidence="13">
    <location>
        <begin position="4"/>
        <end position="226"/>
    </location>
</feature>
<evidence type="ECO:0000256" key="4">
    <source>
        <dbReference type="ARBA" id="ARBA00022741"/>
    </source>
</evidence>
<dbReference type="HAMAP" id="MF_00848">
    <property type="entry name" value="Uup"/>
    <property type="match status" value="1"/>
</dbReference>
<dbReference type="AlphaFoldDB" id="S3B8A4"/>
<comment type="function">
    <text evidence="12">Probably plays a role in ribosome assembly or function. May be involved in resolution of branched DNA intermediates that result from template switching in postreplication gaps. Binds DNA and has ATPase activity.</text>
</comment>
<evidence type="ECO:0000256" key="12">
    <source>
        <dbReference type="HAMAP-Rule" id="MF_00848"/>
    </source>
</evidence>
<evidence type="ECO:0000256" key="5">
    <source>
        <dbReference type="ARBA" id="ARBA00022763"/>
    </source>
</evidence>
<dbReference type="InterPro" id="IPR032781">
    <property type="entry name" value="ABC_tran_Xtn"/>
</dbReference>
<evidence type="ECO:0000256" key="3">
    <source>
        <dbReference type="ARBA" id="ARBA00022737"/>
    </source>
</evidence>
<comment type="subcellular location">
    <subcellularLocation>
        <location evidence="12">Cytoplasm</location>
    </subcellularLocation>
    <text evidence="12">Associates with ribosomes.</text>
</comment>
<dbReference type="PATRIC" id="fig|1203554.3.peg.2349"/>
<keyword evidence="4 12" id="KW-0547">Nucleotide-binding</keyword>
<dbReference type="CDD" id="cd03221">
    <property type="entry name" value="ABCF_EF-3"/>
    <property type="match status" value="2"/>
</dbReference>
<dbReference type="PROSITE" id="PS00211">
    <property type="entry name" value="ABC_TRANSPORTER_1"/>
    <property type="match status" value="1"/>
</dbReference>
<dbReference type="InterPro" id="IPR017871">
    <property type="entry name" value="ABC_transporter-like_CS"/>
</dbReference>
<evidence type="ECO:0000256" key="2">
    <source>
        <dbReference type="ARBA" id="ARBA00022490"/>
    </source>
</evidence>
<proteinExistence type="inferred from homology"/>
<dbReference type="InterPro" id="IPR051309">
    <property type="entry name" value="ABCF_ATPase"/>
</dbReference>
<evidence type="ECO:0000256" key="9">
    <source>
        <dbReference type="ARBA" id="ARBA00023204"/>
    </source>
</evidence>
<dbReference type="InterPro" id="IPR003439">
    <property type="entry name" value="ABC_transporter-like_ATP-bd"/>
</dbReference>
<dbReference type="EC" id="3.6.1.-" evidence="12"/>
<evidence type="ECO:0000256" key="6">
    <source>
        <dbReference type="ARBA" id="ARBA00022801"/>
    </source>
</evidence>
<dbReference type="PANTHER" id="PTHR42855">
    <property type="entry name" value="ABC TRANSPORTER ATP-BINDING SUBUNIT"/>
    <property type="match status" value="1"/>
</dbReference>
<comment type="catalytic activity">
    <reaction evidence="10 12">
        <text>ATP + H2O = ADP + phosphate + H(+)</text>
        <dbReference type="Rhea" id="RHEA:13065"/>
        <dbReference type="ChEBI" id="CHEBI:15377"/>
        <dbReference type="ChEBI" id="CHEBI:15378"/>
        <dbReference type="ChEBI" id="CHEBI:30616"/>
        <dbReference type="ChEBI" id="CHEBI:43474"/>
        <dbReference type="ChEBI" id="CHEBI:456216"/>
    </reaction>
</comment>